<accession>A0A0R1XB25</accession>
<reference evidence="2 3" key="1">
    <citation type="journal article" date="2015" name="Genome Announc.">
        <title>Expanding the biotechnology potential of lactobacilli through comparative genomics of 213 strains and associated genera.</title>
        <authorList>
            <person name="Sun Z."/>
            <person name="Harris H.M."/>
            <person name="McCann A."/>
            <person name="Guo C."/>
            <person name="Argimon S."/>
            <person name="Zhang W."/>
            <person name="Yang X."/>
            <person name="Jeffery I.B."/>
            <person name="Cooney J.C."/>
            <person name="Kagawa T.F."/>
            <person name="Liu W."/>
            <person name="Song Y."/>
            <person name="Salvetti E."/>
            <person name="Wrobel A."/>
            <person name="Rasinkangas P."/>
            <person name="Parkhill J."/>
            <person name="Rea M.C."/>
            <person name="O'Sullivan O."/>
            <person name="Ritari J."/>
            <person name="Douillard F.P."/>
            <person name="Paul Ross R."/>
            <person name="Yang R."/>
            <person name="Briner A.E."/>
            <person name="Felis G.E."/>
            <person name="de Vos W.M."/>
            <person name="Barrangou R."/>
            <person name="Klaenhammer T.R."/>
            <person name="Caufield P.W."/>
            <person name="Cui Y."/>
            <person name="Zhang H."/>
            <person name="O'Toole P.W."/>
        </authorList>
    </citation>
    <scope>NUCLEOTIDE SEQUENCE [LARGE SCALE GENOMIC DNA]</scope>
    <source>
        <strain evidence="2 3">DSM 16991</strain>
    </source>
</reference>
<dbReference type="Proteomes" id="UP000050949">
    <property type="component" value="Unassembled WGS sequence"/>
</dbReference>
<dbReference type="AlphaFoldDB" id="A0A0R1XB25"/>
<dbReference type="EMBL" id="AZFW01000050">
    <property type="protein sequence ID" value="KRM27399.1"/>
    <property type="molecule type" value="Genomic_DNA"/>
</dbReference>
<protein>
    <submittedName>
        <fullName evidence="2">Uncharacterized protein</fullName>
    </submittedName>
</protein>
<evidence type="ECO:0000313" key="2">
    <source>
        <dbReference type="EMBL" id="KRM27399.1"/>
    </source>
</evidence>
<dbReference type="InterPro" id="IPR049844">
    <property type="entry name" value="RsaX20-like"/>
</dbReference>
<evidence type="ECO:0000313" key="3">
    <source>
        <dbReference type="Proteomes" id="UP000050949"/>
    </source>
</evidence>
<name>A0A0R1XB25_9LACO</name>
<evidence type="ECO:0000256" key="1">
    <source>
        <dbReference type="SAM" id="MobiDB-lite"/>
    </source>
</evidence>
<organism evidence="2 3">
    <name type="scientific">Schleiferilactobacillus harbinensis DSM 16991</name>
    <dbReference type="NCBI Taxonomy" id="1122147"/>
    <lineage>
        <taxon>Bacteria</taxon>
        <taxon>Bacillati</taxon>
        <taxon>Bacillota</taxon>
        <taxon>Bacilli</taxon>
        <taxon>Lactobacillales</taxon>
        <taxon>Lactobacillaceae</taxon>
        <taxon>Schleiferilactobacillus</taxon>
    </lineage>
</organism>
<comment type="caution">
    <text evidence="2">The sequence shown here is derived from an EMBL/GenBank/DDBJ whole genome shotgun (WGS) entry which is preliminary data.</text>
</comment>
<feature type="compositionally biased region" description="Basic residues" evidence="1">
    <location>
        <begin position="10"/>
        <end position="22"/>
    </location>
</feature>
<dbReference type="GeneID" id="78511413"/>
<proteinExistence type="predicted"/>
<feature type="region of interest" description="Disordered" evidence="1">
    <location>
        <begin position="1"/>
        <end position="22"/>
    </location>
</feature>
<sequence length="52" mass="6070">MTEKNDPASARRRMHSPNKKTKARALKILKEYKRVKRHARYVAMANGSSEEK</sequence>
<dbReference type="PATRIC" id="fig|1122147.4.peg.2689"/>
<dbReference type="RefSeq" id="WP_162143216.1">
    <property type="nucleotide sequence ID" value="NZ_AUEH01000005.1"/>
</dbReference>
<gene>
    <name evidence="2" type="ORF">FC91_GL002608</name>
</gene>
<dbReference type="NCBIfam" id="NF038026">
    <property type="entry name" value="RsaX20_sORF"/>
    <property type="match status" value="1"/>
</dbReference>